<dbReference type="RefSeq" id="WP_207331461.1">
    <property type="nucleotide sequence ID" value="NZ_JAFMYW010000008.1"/>
</dbReference>
<organism evidence="1 2">
    <name type="scientific">Fibrella forsythiae</name>
    <dbReference type="NCBI Taxonomy" id="2817061"/>
    <lineage>
        <taxon>Bacteria</taxon>
        <taxon>Pseudomonadati</taxon>
        <taxon>Bacteroidota</taxon>
        <taxon>Cytophagia</taxon>
        <taxon>Cytophagales</taxon>
        <taxon>Spirosomataceae</taxon>
        <taxon>Fibrella</taxon>
    </lineage>
</organism>
<sequence>MTPAHFTSLDTDDQLNALYFEASILANRYEDDFIYLLYSLDSFYVEVRHDAYTNKVKQISAFKSTDKLEPYLPYLTEAAQ</sequence>
<dbReference type="Proteomes" id="UP000664628">
    <property type="component" value="Unassembled WGS sequence"/>
</dbReference>
<evidence type="ECO:0000313" key="2">
    <source>
        <dbReference type="Proteomes" id="UP000664628"/>
    </source>
</evidence>
<gene>
    <name evidence="1" type="ORF">J2I46_23170</name>
</gene>
<reference evidence="1 2" key="1">
    <citation type="submission" date="2021-03" db="EMBL/GenBank/DDBJ databases">
        <title>Fibrella sp. HMF5405 genome sequencing and assembly.</title>
        <authorList>
            <person name="Kang H."/>
            <person name="Kim H."/>
            <person name="Bae S."/>
            <person name="Joh K."/>
        </authorList>
    </citation>
    <scope>NUCLEOTIDE SEQUENCE [LARGE SCALE GENOMIC DNA]</scope>
    <source>
        <strain evidence="1 2">HMF5405</strain>
    </source>
</reference>
<dbReference type="EMBL" id="JAFMYW010000008">
    <property type="protein sequence ID" value="MBO0951504.1"/>
    <property type="molecule type" value="Genomic_DNA"/>
</dbReference>
<accession>A0ABS3JNB0</accession>
<protein>
    <submittedName>
        <fullName evidence="1">Uncharacterized protein</fullName>
    </submittedName>
</protein>
<evidence type="ECO:0000313" key="1">
    <source>
        <dbReference type="EMBL" id="MBO0951504.1"/>
    </source>
</evidence>
<comment type="caution">
    <text evidence="1">The sequence shown here is derived from an EMBL/GenBank/DDBJ whole genome shotgun (WGS) entry which is preliminary data.</text>
</comment>
<keyword evidence="2" id="KW-1185">Reference proteome</keyword>
<proteinExistence type="predicted"/>
<name>A0ABS3JNB0_9BACT</name>